<reference evidence="1 2" key="1">
    <citation type="submission" date="2012-09" db="EMBL/GenBank/DDBJ databases">
        <title>Celeribacter baekdonensis B30 Genome Sequencing.</title>
        <authorList>
            <person name="Wang W."/>
        </authorList>
    </citation>
    <scope>NUCLEOTIDE SEQUENCE [LARGE SCALE GENOMIC DNA]</scope>
    <source>
        <strain evidence="1 2">B30</strain>
    </source>
</reference>
<organism evidence="1 2">
    <name type="scientific">Celeribacter baekdonensis B30</name>
    <dbReference type="NCBI Taxonomy" id="1208323"/>
    <lineage>
        <taxon>Bacteria</taxon>
        <taxon>Pseudomonadati</taxon>
        <taxon>Pseudomonadota</taxon>
        <taxon>Alphaproteobacteria</taxon>
        <taxon>Rhodobacterales</taxon>
        <taxon>Roseobacteraceae</taxon>
        <taxon>Celeribacter</taxon>
    </lineage>
</organism>
<proteinExistence type="predicted"/>
<dbReference type="AlphaFoldDB" id="K2J5W0"/>
<accession>K2J5W0</accession>
<gene>
    <name evidence="1" type="ORF">B30_13404</name>
</gene>
<dbReference type="Gene3D" id="3.40.50.720">
    <property type="entry name" value="NAD(P)-binding Rossmann-like Domain"/>
    <property type="match status" value="1"/>
</dbReference>
<keyword evidence="2" id="KW-1185">Reference proteome</keyword>
<dbReference type="STRING" id="1208323.B30_13404"/>
<evidence type="ECO:0000313" key="1">
    <source>
        <dbReference type="EMBL" id="EKE70463.1"/>
    </source>
</evidence>
<dbReference type="Proteomes" id="UP000006762">
    <property type="component" value="Unassembled WGS sequence"/>
</dbReference>
<dbReference type="EMBL" id="AMRK01000007">
    <property type="protein sequence ID" value="EKE70463.1"/>
    <property type="molecule type" value="Genomic_DNA"/>
</dbReference>
<name>K2J5W0_9RHOB</name>
<protein>
    <submittedName>
        <fullName evidence="1">Short-chain dehydrogenase/reductase SDR</fullName>
    </submittedName>
</protein>
<dbReference type="RefSeq" id="WP_009572645.1">
    <property type="nucleotide sequence ID" value="NZ_AMRK01000007.1"/>
</dbReference>
<dbReference type="PATRIC" id="fig|1208323.3.peg.2776"/>
<evidence type="ECO:0000313" key="2">
    <source>
        <dbReference type="Proteomes" id="UP000006762"/>
    </source>
</evidence>
<dbReference type="SUPFAM" id="SSF51735">
    <property type="entry name" value="NAD(P)-binding Rossmann-fold domains"/>
    <property type="match status" value="1"/>
</dbReference>
<dbReference type="InterPro" id="IPR036291">
    <property type="entry name" value="NAD(P)-bd_dom_sf"/>
</dbReference>
<sequence length="139" mass="14243">MRTPRKEGLPTSDRLRILALDVTDANSIAAAIKVVGPIDVLVNNAGIGVVGAFGVGVKLVEPGYGPTTSFGENTDIPVADLIPAAYVNFAEPIFVGFANLGLTTSDSDVAEVVRQAANDTSDRLHDPAGLDAVALSNAA</sequence>
<dbReference type="eggNOG" id="COG1028">
    <property type="taxonomic scope" value="Bacteria"/>
</dbReference>
<comment type="caution">
    <text evidence="1">The sequence shown here is derived from an EMBL/GenBank/DDBJ whole genome shotgun (WGS) entry which is preliminary data.</text>
</comment>